<reference evidence="4" key="1">
    <citation type="submission" date="2025-08" db="UniProtKB">
        <authorList>
            <consortium name="Ensembl"/>
        </authorList>
    </citation>
    <scope>IDENTIFICATION</scope>
</reference>
<sequence length="310" mass="36159">MLVFYENLHLIMFSLQNHHHRPFLGTYNTTLHHCCKESLRKCFTLGSAIHLPVCRTRCFKHISKREEVEAVTIIETPLSSDECRRRERKRISLKTVRHGQDETGKKKLDKEFGVMTKYCSVTRVIGHQKSDGCHVKHDRPNRIRQVSFVFCFCFGLSGVNKSWHTKNYPGRLTKGLRKVACIGAWHPSRVGFTVDRAGQTGYHHRTEINKVCYHPKKDTKIYLKISFTIQDRKLNDCLPQFSEVNNDFIMGKGCVVGAQKTCFYNQKVQTRRSRKAIELKSIDTTSKFGHWCFLTIQEKRALKWEEKSHI</sequence>
<proteinExistence type="inferred from homology"/>
<dbReference type="PANTHER" id="PTHR11363:SF7">
    <property type="entry name" value="RIBOSOMAL PROTEIN UL3-LIKE"/>
    <property type="match status" value="1"/>
</dbReference>
<dbReference type="FunFam" id="2.40.30.10:FF:000351">
    <property type="entry name" value="Ribosomal protein L3"/>
    <property type="match status" value="1"/>
</dbReference>
<keyword evidence="5" id="KW-1185">Reference proteome</keyword>
<dbReference type="GO" id="GO:0006412">
    <property type="term" value="P:translation"/>
    <property type="evidence" value="ECO:0007669"/>
    <property type="project" value="InterPro"/>
</dbReference>
<reference evidence="4" key="2">
    <citation type="submission" date="2025-09" db="UniProtKB">
        <authorList>
            <consortium name="Ensembl"/>
        </authorList>
    </citation>
    <scope>IDENTIFICATION</scope>
</reference>
<dbReference type="GO" id="GO:0022625">
    <property type="term" value="C:cytosolic large ribosomal subunit"/>
    <property type="evidence" value="ECO:0007669"/>
    <property type="project" value="TreeGrafter"/>
</dbReference>
<dbReference type="Ensembl" id="ENSOSIT00000035504.1">
    <property type="protein sequence ID" value="ENSOSIP00000033684.1"/>
    <property type="gene ID" value="ENSOSIG00000017015.1"/>
</dbReference>
<dbReference type="GeneTree" id="ENSGT00390000017606"/>
<keyword evidence="2" id="KW-0689">Ribosomal protein</keyword>
<dbReference type="GO" id="GO:0003723">
    <property type="term" value="F:RNA binding"/>
    <property type="evidence" value="ECO:0007669"/>
    <property type="project" value="TreeGrafter"/>
</dbReference>
<evidence type="ECO:0000313" key="5">
    <source>
        <dbReference type="Proteomes" id="UP000694383"/>
    </source>
</evidence>
<comment type="similarity">
    <text evidence="1">Belongs to the universal ribosomal protein uL3 family.</text>
</comment>
<dbReference type="InterPro" id="IPR009000">
    <property type="entry name" value="Transl_B-barrel_sf"/>
</dbReference>
<evidence type="ECO:0000256" key="2">
    <source>
        <dbReference type="ARBA" id="ARBA00022980"/>
    </source>
</evidence>
<dbReference type="PANTHER" id="PTHR11363">
    <property type="entry name" value="60S RIBOSOMAL PROTEIN L3-RELATED"/>
    <property type="match status" value="1"/>
</dbReference>
<evidence type="ECO:0000313" key="4">
    <source>
        <dbReference type="Ensembl" id="ENSOSIP00000033684.1"/>
    </source>
</evidence>
<evidence type="ECO:0000256" key="1">
    <source>
        <dbReference type="ARBA" id="ARBA00006540"/>
    </source>
</evidence>
<dbReference type="GO" id="GO:0003735">
    <property type="term" value="F:structural constituent of ribosome"/>
    <property type="evidence" value="ECO:0007669"/>
    <property type="project" value="InterPro"/>
</dbReference>
<dbReference type="Proteomes" id="UP000694383">
    <property type="component" value="Unplaced"/>
</dbReference>
<evidence type="ECO:0000256" key="3">
    <source>
        <dbReference type="ARBA" id="ARBA00023274"/>
    </source>
</evidence>
<organism evidence="4 5">
    <name type="scientific">Oryzias sinensis</name>
    <name type="common">Chinese medaka</name>
    <dbReference type="NCBI Taxonomy" id="183150"/>
    <lineage>
        <taxon>Eukaryota</taxon>
        <taxon>Metazoa</taxon>
        <taxon>Chordata</taxon>
        <taxon>Craniata</taxon>
        <taxon>Vertebrata</taxon>
        <taxon>Euteleostomi</taxon>
        <taxon>Actinopterygii</taxon>
        <taxon>Neopterygii</taxon>
        <taxon>Teleostei</taxon>
        <taxon>Neoteleostei</taxon>
        <taxon>Acanthomorphata</taxon>
        <taxon>Ovalentaria</taxon>
        <taxon>Atherinomorphae</taxon>
        <taxon>Beloniformes</taxon>
        <taxon>Adrianichthyidae</taxon>
        <taxon>Oryziinae</taxon>
        <taxon>Oryzias</taxon>
    </lineage>
</organism>
<accession>A0A8C7YXS5</accession>
<dbReference type="Gene3D" id="2.40.30.10">
    <property type="entry name" value="Translation factors"/>
    <property type="match status" value="1"/>
</dbReference>
<dbReference type="Pfam" id="PF00297">
    <property type="entry name" value="Ribosomal_L3"/>
    <property type="match status" value="1"/>
</dbReference>
<name>A0A8C7YXS5_9TELE</name>
<dbReference type="AlphaFoldDB" id="A0A8C7YXS5"/>
<dbReference type="InterPro" id="IPR045077">
    <property type="entry name" value="L3_arc_euk"/>
</dbReference>
<protein>
    <submittedName>
        <fullName evidence="4">Ribosomal protein L3 like</fullName>
    </submittedName>
</protein>
<dbReference type="InterPro" id="IPR000597">
    <property type="entry name" value="Ribosomal_uL3"/>
</dbReference>
<dbReference type="SUPFAM" id="SSF50447">
    <property type="entry name" value="Translation proteins"/>
    <property type="match status" value="1"/>
</dbReference>
<keyword evidence="3" id="KW-0687">Ribonucleoprotein</keyword>